<dbReference type="AlphaFoldDB" id="A0A7X0M6V3"/>
<proteinExistence type="inferred from homology"/>
<sequence length="171" mass="18607">MTVDRGTYVEHRGRPAVRFRRTYPHPVEKVWKAVATGEGLAHWFPSTVRLEPHAGGKITFADDPNTEGTTGEVLVFDPPHRLAFTWSGDEMIFELEETPGGCRLTMINVLEARDTAARNAAGWTVCLAELDKVLAGEVAAGPHAATALPWRPVYEQYVASGMPSGAPIPGE</sequence>
<name>A0A7X0M6V3_9ACTN</name>
<organism evidence="3 4">
    <name type="scientific">Sphaerisporangium rubeum</name>
    <dbReference type="NCBI Taxonomy" id="321317"/>
    <lineage>
        <taxon>Bacteria</taxon>
        <taxon>Bacillati</taxon>
        <taxon>Actinomycetota</taxon>
        <taxon>Actinomycetes</taxon>
        <taxon>Streptosporangiales</taxon>
        <taxon>Streptosporangiaceae</taxon>
        <taxon>Sphaerisporangium</taxon>
    </lineage>
</organism>
<dbReference type="SUPFAM" id="SSF55961">
    <property type="entry name" value="Bet v1-like"/>
    <property type="match status" value="1"/>
</dbReference>
<dbReference type="Pfam" id="PF08327">
    <property type="entry name" value="AHSA1"/>
    <property type="match status" value="1"/>
</dbReference>
<evidence type="ECO:0000256" key="1">
    <source>
        <dbReference type="ARBA" id="ARBA00006817"/>
    </source>
</evidence>
<dbReference type="RefSeq" id="WP_184981546.1">
    <property type="nucleotide sequence ID" value="NZ_BAAALO010000035.1"/>
</dbReference>
<dbReference type="CDD" id="cd08899">
    <property type="entry name" value="SRPBCC_CalC_Aha1-like_6"/>
    <property type="match status" value="1"/>
</dbReference>
<accession>A0A7X0M6V3</accession>
<keyword evidence="4" id="KW-1185">Reference proteome</keyword>
<dbReference type="EMBL" id="JACHIU010000001">
    <property type="protein sequence ID" value="MBB6473642.1"/>
    <property type="molecule type" value="Genomic_DNA"/>
</dbReference>
<gene>
    <name evidence="3" type="ORF">BJ992_003073</name>
</gene>
<dbReference type="Proteomes" id="UP000555564">
    <property type="component" value="Unassembled WGS sequence"/>
</dbReference>
<comment type="caution">
    <text evidence="3">The sequence shown here is derived from an EMBL/GenBank/DDBJ whole genome shotgun (WGS) entry which is preliminary data.</text>
</comment>
<dbReference type="InterPro" id="IPR023393">
    <property type="entry name" value="START-like_dom_sf"/>
</dbReference>
<evidence type="ECO:0000313" key="4">
    <source>
        <dbReference type="Proteomes" id="UP000555564"/>
    </source>
</evidence>
<comment type="similarity">
    <text evidence="1">Belongs to the AHA1 family.</text>
</comment>
<feature type="domain" description="Activator of Hsp90 ATPase homologue 1/2-like C-terminal" evidence="2">
    <location>
        <begin position="25"/>
        <end position="134"/>
    </location>
</feature>
<evidence type="ECO:0000259" key="2">
    <source>
        <dbReference type="Pfam" id="PF08327"/>
    </source>
</evidence>
<reference evidence="3 4" key="1">
    <citation type="submission" date="2020-08" db="EMBL/GenBank/DDBJ databases">
        <title>Sequencing the genomes of 1000 actinobacteria strains.</title>
        <authorList>
            <person name="Klenk H.-P."/>
        </authorList>
    </citation>
    <scope>NUCLEOTIDE SEQUENCE [LARGE SCALE GENOMIC DNA]</scope>
    <source>
        <strain evidence="3 4">DSM 44936</strain>
    </source>
</reference>
<dbReference type="Gene3D" id="3.30.530.20">
    <property type="match status" value="1"/>
</dbReference>
<protein>
    <submittedName>
        <fullName evidence="3">Uncharacterized protein YndB with AHSA1/START domain</fullName>
    </submittedName>
</protein>
<evidence type="ECO:0000313" key="3">
    <source>
        <dbReference type="EMBL" id="MBB6473642.1"/>
    </source>
</evidence>
<dbReference type="InterPro" id="IPR013538">
    <property type="entry name" value="ASHA1/2-like_C"/>
</dbReference>